<sequence length="504" mass="57783">MEEQHLFFYYFLPFFSILPLLLLSKFLLLTHDKNHTNHPPSPPSFPIFGHFHLIKDPLHRVLQKLSLKYGPVFTLRFGSYPVLVLSSPSTVEDCFMQNDVSEDRPRLITGKIMKYDYTSSIAAPFGPYWRKLRRITTIEIFSITRLNTYLDIRQDEIRSLIKTLFLESVDHDDGFTKVGLRSKLQDMSFNIIMRIVSGKRNFGPELDDLKEAISFRDMITEITKVGGGSYRSDLFPFLRWIDFQGMKMTLLRLKAKSEALSDENGKKDGVSNKKMMDAMLSLHESKLESHSDQILKGIMLTVLLVGTDTSAVTIEWAMSLLLNHPHVLQKARSEVDEHVGQDHLIQEHDLHKLRYLQNIVNETLRLFPTTPLFVPHESSKDCTIGGYNIPCGTMLLVNTWAIHRDPKLWDDPTSFRPERFEKPVGEGYNYIPFGMGKRQCPGAGLANREVGMALAAMVQCFEWDRVSEKMVDLSEAKGLTMPKNEPLEAMCRTRESMVSVLSKF</sequence>
<organism evidence="1 2">
    <name type="scientific">Arctium lappa</name>
    <name type="common">Greater burdock</name>
    <name type="synonym">Lappa major</name>
    <dbReference type="NCBI Taxonomy" id="4217"/>
    <lineage>
        <taxon>Eukaryota</taxon>
        <taxon>Viridiplantae</taxon>
        <taxon>Streptophyta</taxon>
        <taxon>Embryophyta</taxon>
        <taxon>Tracheophyta</taxon>
        <taxon>Spermatophyta</taxon>
        <taxon>Magnoliopsida</taxon>
        <taxon>eudicotyledons</taxon>
        <taxon>Gunneridae</taxon>
        <taxon>Pentapetalae</taxon>
        <taxon>asterids</taxon>
        <taxon>campanulids</taxon>
        <taxon>Asterales</taxon>
        <taxon>Asteraceae</taxon>
        <taxon>Carduoideae</taxon>
        <taxon>Cardueae</taxon>
        <taxon>Arctiinae</taxon>
        <taxon>Arctium</taxon>
    </lineage>
</organism>
<dbReference type="EMBL" id="CM042061">
    <property type="protein sequence ID" value="KAI3672960.1"/>
    <property type="molecule type" value="Genomic_DNA"/>
</dbReference>
<comment type="caution">
    <text evidence="1">The sequence shown here is derived from an EMBL/GenBank/DDBJ whole genome shotgun (WGS) entry which is preliminary data.</text>
</comment>
<reference evidence="2" key="1">
    <citation type="journal article" date="2022" name="Mol. Ecol. Resour.">
        <title>The genomes of chicory, endive, great burdock and yacon provide insights into Asteraceae palaeo-polyploidization history and plant inulin production.</title>
        <authorList>
            <person name="Fan W."/>
            <person name="Wang S."/>
            <person name="Wang H."/>
            <person name="Wang A."/>
            <person name="Jiang F."/>
            <person name="Liu H."/>
            <person name="Zhao H."/>
            <person name="Xu D."/>
            <person name="Zhang Y."/>
        </authorList>
    </citation>
    <scope>NUCLEOTIDE SEQUENCE [LARGE SCALE GENOMIC DNA]</scope>
    <source>
        <strain evidence="2">cv. Niubang</strain>
    </source>
</reference>
<gene>
    <name evidence="1" type="ORF">L6452_39065</name>
</gene>
<evidence type="ECO:0000313" key="1">
    <source>
        <dbReference type="EMBL" id="KAI3672960.1"/>
    </source>
</evidence>
<dbReference type="Proteomes" id="UP001055879">
    <property type="component" value="Linkage Group LG15"/>
</dbReference>
<keyword evidence="2" id="KW-1185">Reference proteome</keyword>
<reference evidence="1 2" key="2">
    <citation type="journal article" date="2022" name="Mol. Ecol. Resour.">
        <title>The genomes of chicory, endive, great burdock and yacon provide insights into Asteraceae paleo-polyploidization history and plant inulin production.</title>
        <authorList>
            <person name="Fan W."/>
            <person name="Wang S."/>
            <person name="Wang H."/>
            <person name="Wang A."/>
            <person name="Jiang F."/>
            <person name="Liu H."/>
            <person name="Zhao H."/>
            <person name="Xu D."/>
            <person name="Zhang Y."/>
        </authorList>
    </citation>
    <scope>NUCLEOTIDE SEQUENCE [LARGE SCALE GENOMIC DNA]</scope>
    <source>
        <strain evidence="2">cv. Niubang</strain>
    </source>
</reference>
<accession>A0ACB8XQS8</accession>
<protein>
    <submittedName>
        <fullName evidence="1">Uncharacterized protein</fullName>
    </submittedName>
</protein>
<evidence type="ECO:0000313" key="2">
    <source>
        <dbReference type="Proteomes" id="UP001055879"/>
    </source>
</evidence>
<name>A0ACB8XQS8_ARCLA</name>
<proteinExistence type="predicted"/>